<gene>
    <name evidence="2" type="ORF">ACFO3J_05080</name>
</gene>
<sequence length="228" mass="22784">MRRITVFTAVLIAALFAVVSPAGATAHAATAVPVLSRIAPAGPPANPGDLLTSSLTPGTALNFSTAPGGPFGLFCKQSVWGGQLMANPPAPGTAAIKLLNPFTVSSCYDNSPTVTGVLGVTVGNLPETLTVSDSSGFPIQILPSPAPLQITVTLATTGPTVVCVFQAATGAVLGNAGPGPAPWQFNNQPFKLLSGALPACGTSPIAYLTAQYSPVIDTTAGSATIFVN</sequence>
<evidence type="ECO:0008006" key="4">
    <source>
        <dbReference type="Google" id="ProtNLM"/>
    </source>
</evidence>
<feature type="signal peptide" evidence="1">
    <location>
        <begin position="1"/>
        <end position="24"/>
    </location>
</feature>
<evidence type="ECO:0000313" key="2">
    <source>
        <dbReference type="EMBL" id="MFC4030841.1"/>
    </source>
</evidence>
<keyword evidence="1" id="KW-0732">Signal</keyword>
<dbReference type="EMBL" id="JBHSBB010000005">
    <property type="protein sequence ID" value="MFC4030841.1"/>
    <property type="molecule type" value="Genomic_DNA"/>
</dbReference>
<accession>A0ABV8HKQ7</accession>
<keyword evidence="3" id="KW-1185">Reference proteome</keyword>
<dbReference type="RefSeq" id="WP_386426496.1">
    <property type="nucleotide sequence ID" value="NZ_JBHSBB010000005.1"/>
</dbReference>
<evidence type="ECO:0000256" key="1">
    <source>
        <dbReference type="SAM" id="SignalP"/>
    </source>
</evidence>
<comment type="caution">
    <text evidence="2">The sequence shown here is derived from an EMBL/GenBank/DDBJ whole genome shotgun (WGS) entry which is preliminary data.</text>
</comment>
<evidence type="ECO:0000313" key="3">
    <source>
        <dbReference type="Proteomes" id="UP001595765"/>
    </source>
</evidence>
<name>A0ABV8HKQ7_9ACTN</name>
<organism evidence="2 3">
    <name type="scientific">Streptomyces polygonati</name>
    <dbReference type="NCBI Taxonomy" id="1617087"/>
    <lineage>
        <taxon>Bacteria</taxon>
        <taxon>Bacillati</taxon>
        <taxon>Actinomycetota</taxon>
        <taxon>Actinomycetes</taxon>
        <taxon>Kitasatosporales</taxon>
        <taxon>Streptomycetaceae</taxon>
        <taxon>Streptomyces</taxon>
    </lineage>
</organism>
<protein>
    <recommendedName>
        <fullName evidence="4">Secreted protein</fullName>
    </recommendedName>
</protein>
<feature type="chain" id="PRO_5046988836" description="Secreted protein" evidence="1">
    <location>
        <begin position="25"/>
        <end position="228"/>
    </location>
</feature>
<reference evidence="3" key="1">
    <citation type="journal article" date="2019" name="Int. J. Syst. Evol. Microbiol.">
        <title>The Global Catalogue of Microorganisms (GCM) 10K type strain sequencing project: providing services to taxonomists for standard genome sequencing and annotation.</title>
        <authorList>
            <consortium name="The Broad Institute Genomics Platform"/>
            <consortium name="The Broad Institute Genome Sequencing Center for Infectious Disease"/>
            <person name="Wu L."/>
            <person name="Ma J."/>
        </authorList>
    </citation>
    <scope>NUCLEOTIDE SEQUENCE [LARGE SCALE GENOMIC DNA]</scope>
    <source>
        <strain evidence="3">CGMCC 4.7237</strain>
    </source>
</reference>
<proteinExistence type="predicted"/>
<dbReference type="Proteomes" id="UP001595765">
    <property type="component" value="Unassembled WGS sequence"/>
</dbReference>